<evidence type="ECO:0000256" key="1">
    <source>
        <dbReference type="ARBA" id="ARBA00008520"/>
    </source>
</evidence>
<dbReference type="RefSeq" id="WP_367635866.1">
    <property type="nucleotide sequence ID" value="NZ_JBFNQN010000001.1"/>
</dbReference>
<evidence type="ECO:0000313" key="6">
    <source>
        <dbReference type="EMBL" id="MEW9263270.1"/>
    </source>
</evidence>
<dbReference type="Pfam" id="PF13416">
    <property type="entry name" value="SBP_bac_8"/>
    <property type="match status" value="1"/>
</dbReference>
<reference evidence="6 7" key="1">
    <citation type="submission" date="2024-07" db="EMBL/GenBank/DDBJ databases">
        <authorList>
            <person name="Thanompreechachai J."/>
            <person name="Duangmal K."/>
        </authorList>
    </citation>
    <scope>NUCLEOTIDE SEQUENCE [LARGE SCALE GENOMIC DNA]</scope>
    <source>
        <strain evidence="6 7">KCTC 19886</strain>
    </source>
</reference>
<feature type="compositionally biased region" description="Low complexity" evidence="4">
    <location>
        <begin position="25"/>
        <end position="43"/>
    </location>
</feature>
<dbReference type="PROSITE" id="PS51257">
    <property type="entry name" value="PROKAR_LIPOPROTEIN"/>
    <property type="match status" value="1"/>
</dbReference>
<evidence type="ECO:0000256" key="5">
    <source>
        <dbReference type="SAM" id="SignalP"/>
    </source>
</evidence>
<feature type="chain" id="PRO_5045100250" evidence="5">
    <location>
        <begin position="21"/>
        <end position="463"/>
    </location>
</feature>
<comment type="similarity">
    <text evidence="1">Belongs to the bacterial solute-binding protein 1 family.</text>
</comment>
<accession>A0ABV3P0Y5</accession>
<keyword evidence="2" id="KW-0813">Transport</keyword>
<protein>
    <submittedName>
        <fullName evidence="6">Extracellular solute-binding protein</fullName>
    </submittedName>
</protein>
<evidence type="ECO:0000313" key="7">
    <source>
        <dbReference type="Proteomes" id="UP001555826"/>
    </source>
</evidence>
<name>A0ABV3P0Y5_9ACTN</name>
<feature type="region of interest" description="Disordered" evidence="4">
    <location>
        <begin position="25"/>
        <end position="44"/>
    </location>
</feature>
<dbReference type="InterPro" id="IPR006059">
    <property type="entry name" value="SBP"/>
</dbReference>
<comment type="caution">
    <text evidence="6">The sequence shown here is derived from an EMBL/GenBank/DDBJ whole genome shotgun (WGS) entry which is preliminary data.</text>
</comment>
<evidence type="ECO:0000256" key="3">
    <source>
        <dbReference type="ARBA" id="ARBA00022729"/>
    </source>
</evidence>
<dbReference type="Gene3D" id="3.40.190.10">
    <property type="entry name" value="Periplasmic binding protein-like II"/>
    <property type="match status" value="2"/>
</dbReference>
<sequence>MRHPTRRAVTAALLAAPALAACSSGSSDASGAGPSRSAPGPDALASAGPQSVVLWHGLGGAAGAALTAVLDAWNAAPGTPGVTVQAVYQGNYDDVLAKYTAALRDGSTPHVLLSSDITTGFVKDAGQTVSASALATANPGDLDLGALRPAAKNYYTVGGDLLSVPFNTSLPLLYANDALLSRAGVDPASLTTVAGLDAAARAVAAKVPGVKGFCHPTADGWWFEQVTAAAGDLYVTPDNGRSGTGATALSLGGSAQREALELLTKLHVDGTALVVGTNGDAAIQAFASGQVALMFNSSGAIGSLAKTGATGWSTHPLPLSGPAGTSGPLIGGASLWVDGKHEPAAQVAAWKVVSHLASAAVQERFSQASGYAPVNVGVDDSPTQREFLAKNPAWAVAVEQFDSAATSPATAGALTGALPGIRSVVVPAMDKAYGGDETLDAALDEAAQAAGTVISDYREQAGL</sequence>
<dbReference type="PANTHER" id="PTHR30061:SF50">
    <property type="entry name" value="MALTOSE_MALTODEXTRIN-BINDING PERIPLASMIC PROTEIN"/>
    <property type="match status" value="1"/>
</dbReference>
<dbReference type="SUPFAM" id="SSF53850">
    <property type="entry name" value="Periplasmic binding protein-like II"/>
    <property type="match status" value="1"/>
</dbReference>
<keyword evidence="7" id="KW-1185">Reference proteome</keyword>
<feature type="signal peptide" evidence="5">
    <location>
        <begin position="1"/>
        <end position="20"/>
    </location>
</feature>
<organism evidence="6 7">
    <name type="scientific">Kineococcus endophyticus</name>
    <dbReference type="NCBI Taxonomy" id="1181883"/>
    <lineage>
        <taxon>Bacteria</taxon>
        <taxon>Bacillati</taxon>
        <taxon>Actinomycetota</taxon>
        <taxon>Actinomycetes</taxon>
        <taxon>Kineosporiales</taxon>
        <taxon>Kineosporiaceae</taxon>
        <taxon>Kineococcus</taxon>
    </lineage>
</organism>
<evidence type="ECO:0000256" key="2">
    <source>
        <dbReference type="ARBA" id="ARBA00022448"/>
    </source>
</evidence>
<dbReference type="Proteomes" id="UP001555826">
    <property type="component" value="Unassembled WGS sequence"/>
</dbReference>
<proteinExistence type="inferred from homology"/>
<gene>
    <name evidence="6" type="ORF">AB1207_00765</name>
</gene>
<dbReference type="EMBL" id="JBFNQN010000001">
    <property type="protein sequence ID" value="MEW9263270.1"/>
    <property type="molecule type" value="Genomic_DNA"/>
</dbReference>
<evidence type="ECO:0000256" key="4">
    <source>
        <dbReference type="SAM" id="MobiDB-lite"/>
    </source>
</evidence>
<dbReference type="PANTHER" id="PTHR30061">
    <property type="entry name" value="MALTOSE-BINDING PERIPLASMIC PROTEIN"/>
    <property type="match status" value="1"/>
</dbReference>
<keyword evidence="3 5" id="KW-0732">Signal</keyword>